<dbReference type="CDD" id="cd00093">
    <property type="entry name" value="HTH_XRE"/>
    <property type="match status" value="1"/>
</dbReference>
<comment type="caution">
    <text evidence="2">The sequence shown here is derived from an EMBL/GenBank/DDBJ whole genome shotgun (WGS) entry which is preliminary data.</text>
</comment>
<dbReference type="SUPFAM" id="SSF47413">
    <property type="entry name" value="lambda repressor-like DNA-binding domains"/>
    <property type="match status" value="1"/>
</dbReference>
<evidence type="ECO:0000259" key="1">
    <source>
        <dbReference type="PROSITE" id="PS50943"/>
    </source>
</evidence>
<dbReference type="Gene3D" id="1.10.260.40">
    <property type="entry name" value="lambda repressor-like DNA-binding domains"/>
    <property type="match status" value="1"/>
</dbReference>
<sequence length="93" mass="10970">MPRAIHRVQYEYFRTLLIGAREKSGLTQIEVAAKLNKPQSFVSKYERGERRVDFTEFVELADILDVDIDDFLKLYRDKLKGVPEKKVPSKRLR</sequence>
<dbReference type="SMART" id="SM00530">
    <property type="entry name" value="HTH_XRE"/>
    <property type="match status" value="1"/>
</dbReference>
<accession>A0ABP9R7C3</accession>
<dbReference type="InterPro" id="IPR001387">
    <property type="entry name" value="Cro/C1-type_HTH"/>
</dbReference>
<proteinExistence type="predicted"/>
<dbReference type="Pfam" id="PF01381">
    <property type="entry name" value="HTH_3"/>
    <property type="match status" value="1"/>
</dbReference>
<name>A0ABP9R7C3_9RHOO</name>
<protein>
    <recommendedName>
        <fullName evidence="1">HTH cro/C1-type domain-containing protein</fullName>
    </recommendedName>
</protein>
<dbReference type="Proteomes" id="UP001500547">
    <property type="component" value="Unassembled WGS sequence"/>
</dbReference>
<evidence type="ECO:0000313" key="2">
    <source>
        <dbReference type="EMBL" id="GAA5172374.1"/>
    </source>
</evidence>
<dbReference type="EMBL" id="BAABLD010000017">
    <property type="protein sequence ID" value="GAA5172374.1"/>
    <property type="molecule type" value="Genomic_DNA"/>
</dbReference>
<gene>
    <name evidence="2" type="ORF">GCM10025770_38400</name>
</gene>
<dbReference type="RefSeq" id="WP_345534729.1">
    <property type="nucleotide sequence ID" value="NZ_BAABLD010000017.1"/>
</dbReference>
<dbReference type="PROSITE" id="PS50943">
    <property type="entry name" value="HTH_CROC1"/>
    <property type="match status" value="1"/>
</dbReference>
<feature type="domain" description="HTH cro/C1-type" evidence="1">
    <location>
        <begin position="17"/>
        <end position="71"/>
    </location>
</feature>
<organism evidence="2 3">
    <name type="scientific">Viridibacterium curvum</name>
    <dbReference type="NCBI Taxonomy" id="1101404"/>
    <lineage>
        <taxon>Bacteria</taxon>
        <taxon>Pseudomonadati</taxon>
        <taxon>Pseudomonadota</taxon>
        <taxon>Betaproteobacteria</taxon>
        <taxon>Rhodocyclales</taxon>
        <taxon>Rhodocyclaceae</taxon>
        <taxon>Viridibacterium</taxon>
    </lineage>
</organism>
<dbReference type="InterPro" id="IPR010982">
    <property type="entry name" value="Lambda_DNA-bd_dom_sf"/>
</dbReference>
<evidence type="ECO:0000313" key="3">
    <source>
        <dbReference type="Proteomes" id="UP001500547"/>
    </source>
</evidence>
<reference evidence="3" key="1">
    <citation type="journal article" date="2019" name="Int. J. Syst. Evol. Microbiol.">
        <title>The Global Catalogue of Microorganisms (GCM) 10K type strain sequencing project: providing services to taxonomists for standard genome sequencing and annotation.</title>
        <authorList>
            <consortium name="The Broad Institute Genomics Platform"/>
            <consortium name="The Broad Institute Genome Sequencing Center for Infectious Disease"/>
            <person name="Wu L."/>
            <person name="Ma J."/>
        </authorList>
    </citation>
    <scope>NUCLEOTIDE SEQUENCE [LARGE SCALE GENOMIC DNA]</scope>
    <source>
        <strain evidence="3">JCM 18715</strain>
    </source>
</reference>
<keyword evidence="3" id="KW-1185">Reference proteome</keyword>